<organism evidence="1 2">
    <name type="scientific">Verticillium longisporum</name>
    <name type="common">Verticillium dahliae var. longisporum</name>
    <dbReference type="NCBI Taxonomy" id="100787"/>
    <lineage>
        <taxon>Eukaryota</taxon>
        <taxon>Fungi</taxon>
        <taxon>Dikarya</taxon>
        <taxon>Ascomycota</taxon>
        <taxon>Pezizomycotina</taxon>
        <taxon>Sordariomycetes</taxon>
        <taxon>Hypocreomycetidae</taxon>
        <taxon>Glomerellales</taxon>
        <taxon>Plectosphaerellaceae</taxon>
        <taxon>Verticillium</taxon>
    </lineage>
</organism>
<dbReference type="PANTHER" id="PTHR12839">
    <property type="entry name" value="NONSENSE-MEDIATED MRNA DECAY PROTEIN 2 UP-FRAMESHIFT SUPPRESSOR 2"/>
    <property type="match status" value="1"/>
</dbReference>
<dbReference type="GO" id="GO:0035145">
    <property type="term" value="C:exon-exon junction complex"/>
    <property type="evidence" value="ECO:0007669"/>
    <property type="project" value="TreeGrafter"/>
</dbReference>
<gene>
    <name evidence="1" type="ORF">BN1723_019766</name>
</gene>
<dbReference type="InterPro" id="IPR039762">
    <property type="entry name" value="Nmd2/UPF2"/>
</dbReference>
<evidence type="ECO:0000313" key="2">
    <source>
        <dbReference type="Proteomes" id="UP000045706"/>
    </source>
</evidence>
<reference evidence="2" key="1">
    <citation type="submission" date="2015-05" db="EMBL/GenBank/DDBJ databases">
        <authorList>
            <person name="Fogelqvist Johan"/>
        </authorList>
    </citation>
    <scope>NUCLEOTIDE SEQUENCE [LARGE SCALE GENOMIC DNA]</scope>
</reference>
<dbReference type="GO" id="GO:0000184">
    <property type="term" value="P:nuclear-transcribed mRNA catabolic process, nonsense-mediated decay"/>
    <property type="evidence" value="ECO:0007669"/>
    <property type="project" value="InterPro"/>
</dbReference>
<sequence length="120" mass="14248">MATFLETLQRKKSVQHIGQAERMLIENAVYYVDPPERPAIEQKERDPMELFIRKLIYMDMTKRNFSKILKQIRRLHWEETEVVTILEKVFSKPGKVKYGNIHLLAILMGALYRYHPAFAV</sequence>
<dbReference type="Gene3D" id="1.25.40.180">
    <property type="match status" value="1"/>
</dbReference>
<evidence type="ECO:0008006" key="3">
    <source>
        <dbReference type="Google" id="ProtNLM"/>
    </source>
</evidence>
<dbReference type="GO" id="GO:0005737">
    <property type="term" value="C:cytoplasm"/>
    <property type="evidence" value="ECO:0007669"/>
    <property type="project" value="TreeGrafter"/>
</dbReference>
<dbReference type="AlphaFoldDB" id="A0A0G4NGF9"/>
<accession>A0A0G4NGF9</accession>
<evidence type="ECO:0000313" key="1">
    <source>
        <dbReference type="EMBL" id="CRK45532.1"/>
    </source>
</evidence>
<dbReference type="EMBL" id="CVQI01034909">
    <property type="protein sequence ID" value="CRK45532.1"/>
    <property type="molecule type" value="Genomic_DNA"/>
</dbReference>
<protein>
    <recommendedName>
        <fullName evidence="3">MIF4G domain-containing protein</fullName>
    </recommendedName>
</protein>
<feature type="non-terminal residue" evidence="1">
    <location>
        <position position="120"/>
    </location>
</feature>
<dbReference type="InterPro" id="IPR016024">
    <property type="entry name" value="ARM-type_fold"/>
</dbReference>
<dbReference type="PANTHER" id="PTHR12839:SF7">
    <property type="entry name" value="REGULATOR OF NONSENSE TRANSCRIPTS 2"/>
    <property type="match status" value="1"/>
</dbReference>
<proteinExistence type="predicted"/>
<dbReference type="Proteomes" id="UP000045706">
    <property type="component" value="Unassembled WGS sequence"/>
</dbReference>
<name>A0A0G4NGF9_VERLO</name>
<dbReference type="SUPFAM" id="SSF48371">
    <property type="entry name" value="ARM repeat"/>
    <property type="match status" value="1"/>
</dbReference>